<evidence type="ECO:0000256" key="3">
    <source>
        <dbReference type="ARBA" id="ARBA00023004"/>
    </source>
</evidence>
<keyword evidence="1" id="KW-0004">4Fe-4S</keyword>
<dbReference type="EMBL" id="BART01020262">
    <property type="protein sequence ID" value="GAH02095.1"/>
    <property type="molecule type" value="Genomic_DNA"/>
</dbReference>
<accession>X1D1G7</accession>
<feature type="non-terminal residue" evidence="6">
    <location>
        <position position="40"/>
    </location>
</feature>
<keyword evidence="3" id="KW-0408">Iron</keyword>
<dbReference type="PROSITE" id="PS51656">
    <property type="entry name" value="4FE4S"/>
    <property type="match status" value="1"/>
</dbReference>
<evidence type="ECO:0000313" key="6">
    <source>
        <dbReference type="EMBL" id="GAH02095.1"/>
    </source>
</evidence>
<reference evidence="6" key="1">
    <citation type="journal article" date="2014" name="Front. Microbiol.">
        <title>High frequency of phylogenetically diverse reductive dehalogenase-homologous genes in deep subseafloor sedimentary metagenomes.</title>
        <authorList>
            <person name="Kawai M."/>
            <person name="Futagami T."/>
            <person name="Toyoda A."/>
            <person name="Takaki Y."/>
            <person name="Nishi S."/>
            <person name="Hori S."/>
            <person name="Arai W."/>
            <person name="Tsubouchi T."/>
            <person name="Morono Y."/>
            <person name="Uchiyama I."/>
            <person name="Ito T."/>
            <person name="Fujiyama A."/>
            <person name="Inagaki F."/>
            <person name="Takami H."/>
        </authorList>
    </citation>
    <scope>NUCLEOTIDE SEQUENCE</scope>
    <source>
        <strain evidence="6">Expedition CK06-06</strain>
    </source>
</reference>
<dbReference type="GO" id="GO:0046872">
    <property type="term" value="F:metal ion binding"/>
    <property type="evidence" value="ECO:0007669"/>
    <property type="project" value="UniProtKB-KW"/>
</dbReference>
<organism evidence="6">
    <name type="scientific">marine sediment metagenome</name>
    <dbReference type="NCBI Taxonomy" id="412755"/>
    <lineage>
        <taxon>unclassified sequences</taxon>
        <taxon>metagenomes</taxon>
        <taxon>ecological metagenomes</taxon>
    </lineage>
</organism>
<evidence type="ECO:0000256" key="2">
    <source>
        <dbReference type="ARBA" id="ARBA00022723"/>
    </source>
</evidence>
<dbReference type="InterPro" id="IPR007202">
    <property type="entry name" value="4Fe-4S_dom"/>
</dbReference>
<gene>
    <name evidence="6" type="ORF">S01H4_37678</name>
</gene>
<feature type="domain" description="4Fe-4S" evidence="5">
    <location>
        <begin position="1"/>
        <end position="34"/>
    </location>
</feature>
<dbReference type="AlphaFoldDB" id="X1D1G7"/>
<proteinExistence type="predicted"/>
<keyword evidence="2" id="KW-0479">Metal-binding</keyword>
<keyword evidence="4" id="KW-0411">Iron-sulfur</keyword>
<evidence type="ECO:0000256" key="4">
    <source>
        <dbReference type="ARBA" id="ARBA00023014"/>
    </source>
</evidence>
<evidence type="ECO:0000256" key="1">
    <source>
        <dbReference type="ARBA" id="ARBA00022485"/>
    </source>
</evidence>
<name>X1D1G7_9ZZZZ</name>
<evidence type="ECO:0000259" key="5">
    <source>
        <dbReference type="PROSITE" id="PS51656"/>
    </source>
</evidence>
<protein>
    <recommendedName>
        <fullName evidence="5">4Fe-4S domain-containing protein</fullName>
    </recommendedName>
</protein>
<dbReference type="GO" id="GO:0051539">
    <property type="term" value="F:4 iron, 4 sulfur cluster binding"/>
    <property type="evidence" value="ECO:0007669"/>
    <property type="project" value="UniProtKB-KW"/>
</dbReference>
<comment type="caution">
    <text evidence="6">The sequence shown here is derived from an EMBL/GenBank/DDBJ whole genome shotgun (WGS) entry which is preliminary data.</text>
</comment>
<sequence>MAFSLDLLQGKAKVDDCPPLLKPKYKKQYDKLKEMLGSEE</sequence>